<evidence type="ECO:0000313" key="3">
    <source>
        <dbReference type="Proteomes" id="UP001165190"/>
    </source>
</evidence>
<dbReference type="AlphaFoldDB" id="A0A9W7GY10"/>
<keyword evidence="1" id="KW-0812">Transmembrane</keyword>
<sequence>MASIFTVLRRLCLSIYNWILFIGWFQVLFLTLKTLKESGHEHIYSAVEIPLLLAQSAAVLEVFLLLCSLRSLCFHLIFFPSVLT</sequence>
<dbReference type="OrthoDB" id="46988at2759"/>
<gene>
    <name evidence="2" type="ORF">HRI_000265800</name>
</gene>
<feature type="transmembrane region" description="Helical" evidence="1">
    <location>
        <begin position="52"/>
        <end position="79"/>
    </location>
</feature>
<proteinExistence type="predicted"/>
<keyword evidence="1" id="KW-1133">Transmembrane helix</keyword>
<accession>A0A9W7GY10</accession>
<dbReference type="Proteomes" id="UP001165190">
    <property type="component" value="Unassembled WGS sequence"/>
</dbReference>
<comment type="caution">
    <text evidence="2">The sequence shown here is derived from an EMBL/GenBank/DDBJ whole genome shotgun (WGS) entry which is preliminary data.</text>
</comment>
<evidence type="ECO:0000256" key="1">
    <source>
        <dbReference type="SAM" id="Phobius"/>
    </source>
</evidence>
<dbReference type="EMBL" id="BSYR01000003">
    <property type="protein sequence ID" value="GMI65965.1"/>
    <property type="molecule type" value="Genomic_DNA"/>
</dbReference>
<organism evidence="2 3">
    <name type="scientific">Hibiscus trionum</name>
    <name type="common">Flower of an hour</name>
    <dbReference type="NCBI Taxonomy" id="183268"/>
    <lineage>
        <taxon>Eukaryota</taxon>
        <taxon>Viridiplantae</taxon>
        <taxon>Streptophyta</taxon>
        <taxon>Embryophyta</taxon>
        <taxon>Tracheophyta</taxon>
        <taxon>Spermatophyta</taxon>
        <taxon>Magnoliopsida</taxon>
        <taxon>eudicotyledons</taxon>
        <taxon>Gunneridae</taxon>
        <taxon>Pentapetalae</taxon>
        <taxon>rosids</taxon>
        <taxon>malvids</taxon>
        <taxon>Malvales</taxon>
        <taxon>Malvaceae</taxon>
        <taxon>Malvoideae</taxon>
        <taxon>Hibiscus</taxon>
    </lineage>
</organism>
<keyword evidence="1" id="KW-0472">Membrane</keyword>
<name>A0A9W7GY10_HIBTR</name>
<reference evidence="2" key="1">
    <citation type="submission" date="2023-05" db="EMBL/GenBank/DDBJ databases">
        <title>Genome and transcriptome analyses reveal genes involved in the formation of fine ridges on petal epidermal cells in Hibiscus trionum.</title>
        <authorList>
            <person name="Koshimizu S."/>
            <person name="Masuda S."/>
            <person name="Ishii T."/>
            <person name="Shirasu K."/>
            <person name="Hoshino A."/>
            <person name="Arita M."/>
        </authorList>
    </citation>
    <scope>NUCLEOTIDE SEQUENCE</scope>
    <source>
        <strain evidence="2">Hamamatsu line</strain>
    </source>
</reference>
<protein>
    <submittedName>
        <fullName evidence="2">PEPINO, PASTICCINO 2</fullName>
    </submittedName>
</protein>
<feature type="transmembrane region" description="Helical" evidence="1">
    <location>
        <begin position="12"/>
        <end position="32"/>
    </location>
</feature>
<keyword evidence="3" id="KW-1185">Reference proteome</keyword>
<evidence type="ECO:0000313" key="2">
    <source>
        <dbReference type="EMBL" id="GMI65965.1"/>
    </source>
</evidence>